<name>X1N4U9_9ZZZZ</name>
<protein>
    <submittedName>
        <fullName evidence="1">Uncharacterized protein</fullName>
    </submittedName>
</protein>
<gene>
    <name evidence="1" type="ORF">S06H3_22337</name>
</gene>
<feature type="non-terminal residue" evidence="1">
    <location>
        <position position="86"/>
    </location>
</feature>
<dbReference type="AlphaFoldDB" id="X1N4U9"/>
<organism evidence="1">
    <name type="scientific">marine sediment metagenome</name>
    <dbReference type="NCBI Taxonomy" id="412755"/>
    <lineage>
        <taxon>unclassified sequences</taxon>
        <taxon>metagenomes</taxon>
        <taxon>ecological metagenomes</taxon>
    </lineage>
</organism>
<reference evidence="1" key="1">
    <citation type="journal article" date="2014" name="Front. Microbiol.">
        <title>High frequency of phylogenetically diverse reductive dehalogenase-homologous genes in deep subseafloor sedimentary metagenomes.</title>
        <authorList>
            <person name="Kawai M."/>
            <person name="Futagami T."/>
            <person name="Toyoda A."/>
            <person name="Takaki Y."/>
            <person name="Nishi S."/>
            <person name="Hori S."/>
            <person name="Arai W."/>
            <person name="Tsubouchi T."/>
            <person name="Morono Y."/>
            <person name="Uchiyama I."/>
            <person name="Ito T."/>
            <person name="Fujiyama A."/>
            <person name="Inagaki F."/>
            <person name="Takami H."/>
        </authorList>
    </citation>
    <scope>NUCLEOTIDE SEQUENCE</scope>
    <source>
        <strain evidence="1">Expedition CK06-06</strain>
    </source>
</reference>
<proteinExistence type="predicted"/>
<evidence type="ECO:0000313" key="1">
    <source>
        <dbReference type="EMBL" id="GAI13644.1"/>
    </source>
</evidence>
<dbReference type="EMBL" id="BARV01011915">
    <property type="protein sequence ID" value="GAI13644.1"/>
    <property type="molecule type" value="Genomic_DNA"/>
</dbReference>
<sequence length="86" mass="9970">MVVEENYIKLEIGVPVRLHFIDHGIMDKIVTDPVLKWKKTVKSLVFKVDRVDGSPADTVFSTLSEKLWAELEPYLAGQRYLNYEFV</sequence>
<accession>X1N4U9</accession>
<comment type="caution">
    <text evidence="1">The sequence shown here is derived from an EMBL/GenBank/DDBJ whole genome shotgun (WGS) entry which is preliminary data.</text>
</comment>